<reference evidence="6 9" key="1">
    <citation type="journal article" date="2014" name="Int. J. Syst. Evol. Microbiol.">
        <title>Complete genome sequence of Corynebacterium casei LMG S-19264T (=DSM 44701T), isolated from a smear-ripened cheese.</title>
        <authorList>
            <consortium name="US DOE Joint Genome Institute (JGI-PGF)"/>
            <person name="Walter F."/>
            <person name="Albersmeier A."/>
            <person name="Kalinowski J."/>
            <person name="Ruckert C."/>
        </authorList>
    </citation>
    <scope>NUCLEOTIDE SEQUENCE [LARGE SCALE GENOMIC DNA]</scope>
    <source>
        <strain evidence="6 9">JCM 4205</strain>
    </source>
</reference>
<dbReference type="AlphaFoldDB" id="A0AAV4KSM1"/>
<dbReference type="InterPro" id="IPR003819">
    <property type="entry name" value="TauD/TfdA-like"/>
</dbReference>
<evidence type="ECO:0000313" key="7">
    <source>
        <dbReference type="EMBL" id="QEV33252.1"/>
    </source>
</evidence>
<dbReference type="Proteomes" id="UP000642014">
    <property type="component" value="Unassembled WGS sequence"/>
</dbReference>
<dbReference type="EMBL" id="CP023693">
    <property type="protein sequence ID" value="QEV33252.1"/>
    <property type="molecule type" value="Genomic_DNA"/>
</dbReference>
<keyword evidence="4" id="KW-0045">Antibiotic biosynthesis</keyword>
<comment type="cofactor">
    <cofactor evidence="1">
        <name>Fe(2+)</name>
        <dbReference type="ChEBI" id="CHEBI:29033"/>
    </cofactor>
</comment>
<sequence>MTRTDGTAPSGRFNRTRRSVAVSGETLVRTAPLTGGTRAVLVTPTVPGLDAREWLASSGGALARLRDAHGAVLLRGFAPLGAAGLAELATGLDGGLRDYDNRSTPRRRVDGNVFTSTEYPADQTIPQHNEMSYTDAWPATLFLTCVVPAATGGETPVADGARVLARLPEDTRERFERHGVMYVRNFGHGMDLSWQEVFQTGDRAEVDAYCARHGIEAEWLGGERLRTRHVVQATLTARATGERVWFNQAHLFHVSSLPGHVERELRAEFAEDELPRNALYGDGTPLDPADLARVREAYAAEEIALPWEAGDVMIVDNEQFSHGRNPYSGDRSVLVAMA</sequence>
<keyword evidence="7" id="KW-0223">Dioxygenase</keyword>
<dbReference type="EMBL" id="BMSJ01000009">
    <property type="protein sequence ID" value="GGR38125.1"/>
    <property type="molecule type" value="Genomic_DNA"/>
</dbReference>
<dbReference type="PANTHER" id="PTHR10696:SF56">
    <property type="entry name" value="TAUD_TFDA-LIKE DOMAIN-CONTAINING PROTEIN"/>
    <property type="match status" value="1"/>
</dbReference>
<proteinExistence type="predicted"/>
<keyword evidence="3" id="KW-0408">Iron</keyword>
<evidence type="ECO:0000256" key="2">
    <source>
        <dbReference type="ARBA" id="ARBA00023002"/>
    </source>
</evidence>
<reference evidence="6" key="3">
    <citation type="submission" date="2023-08" db="EMBL/GenBank/DDBJ databases">
        <authorList>
            <person name="Sun Q."/>
            <person name="Ohkuma M."/>
        </authorList>
    </citation>
    <scope>NUCLEOTIDE SEQUENCE</scope>
    <source>
        <strain evidence="6">JCM 4205</strain>
    </source>
</reference>
<feature type="domain" description="TauD/TfdA-like" evidence="5">
    <location>
        <begin position="44"/>
        <end position="336"/>
    </location>
</feature>
<evidence type="ECO:0000313" key="8">
    <source>
        <dbReference type="Proteomes" id="UP000326029"/>
    </source>
</evidence>
<gene>
    <name evidence="6" type="primary">ambD</name>
    <name evidence="7" type="ORF">CP977_14660</name>
    <name evidence="6" type="ORF">GCM10010497_46320</name>
</gene>
<evidence type="ECO:0000256" key="3">
    <source>
        <dbReference type="ARBA" id="ARBA00023004"/>
    </source>
</evidence>
<dbReference type="GO" id="GO:0051213">
    <property type="term" value="F:dioxygenase activity"/>
    <property type="evidence" value="ECO:0007669"/>
    <property type="project" value="UniProtKB-KW"/>
</dbReference>
<organism evidence="6 9">
    <name type="scientific">Streptomyces cinereoruber</name>
    <dbReference type="NCBI Taxonomy" id="67260"/>
    <lineage>
        <taxon>Bacteria</taxon>
        <taxon>Bacillati</taxon>
        <taxon>Actinomycetota</taxon>
        <taxon>Actinomycetes</taxon>
        <taxon>Kitasatosporales</taxon>
        <taxon>Streptomycetaceae</taxon>
        <taxon>Streptomyces</taxon>
    </lineage>
</organism>
<dbReference type="Gene3D" id="3.60.130.10">
    <property type="entry name" value="Clavaminate synthase-like"/>
    <property type="match status" value="1"/>
</dbReference>
<dbReference type="InterPro" id="IPR050411">
    <property type="entry name" value="AlphaKG_dependent_hydroxylases"/>
</dbReference>
<evidence type="ECO:0000256" key="1">
    <source>
        <dbReference type="ARBA" id="ARBA00001954"/>
    </source>
</evidence>
<dbReference type="PANTHER" id="PTHR10696">
    <property type="entry name" value="GAMMA-BUTYROBETAINE HYDROXYLASE-RELATED"/>
    <property type="match status" value="1"/>
</dbReference>
<keyword evidence="2" id="KW-0560">Oxidoreductase</keyword>
<name>A0AAV4KSM1_9ACTN</name>
<evidence type="ECO:0000313" key="6">
    <source>
        <dbReference type="EMBL" id="GGR38125.1"/>
    </source>
</evidence>
<evidence type="ECO:0000256" key="4">
    <source>
        <dbReference type="ARBA" id="ARBA00023194"/>
    </source>
</evidence>
<evidence type="ECO:0000259" key="5">
    <source>
        <dbReference type="Pfam" id="PF02668"/>
    </source>
</evidence>
<evidence type="ECO:0000313" key="9">
    <source>
        <dbReference type="Proteomes" id="UP000642014"/>
    </source>
</evidence>
<dbReference type="GO" id="GO:0017000">
    <property type="term" value="P:antibiotic biosynthetic process"/>
    <property type="evidence" value="ECO:0007669"/>
    <property type="project" value="UniProtKB-KW"/>
</dbReference>
<dbReference type="Pfam" id="PF02668">
    <property type="entry name" value="TauD"/>
    <property type="match status" value="1"/>
</dbReference>
<reference evidence="7 8" key="2">
    <citation type="submission" date="2017-09" db="EMBL/GenBank/DDBJ databases">
        <authorList>
            <person name="Lee N."/>
            <person name="Cho B.-K."/>
        </authorList>
    </citation>
    <scope>NUCLEOTIDE SEQUENCE [LARGE SCALE GENOMIC DNA]</scope>
    <source>
        <strain evidence="7 8">ATCC 19740</strain>
    </source>
</reference>
<dbReference type="InterPro" id="IPR042098">
    <property type="entry name" value="TauD-like_sf"/>
</dbReference>
<protein>
    <submittedName>
        <fullName evidence="6">Protein AmbD</fullName>
    </submittedName>
    <submittedName>
        <fullName evidence="7">TauD/TfdA family dioxygenase</fullName>
    </submittedName>
</protein>
<accession>A0AAV4KSM1</accession>
<dbReference type="Proteomes" id="UP000326029">
    <property type="component" value="Chromosome"/>
</dbReference>
<keyword evidence="8" id="KW-1185">Reference proteome</keyword>
<dbReference type="SUPFAM" id="SSF51197">
    <property type="entry name" value="Clavaminate synthase-like"/>
    <property type="match status" value="1"/>
</dbReference>